<dbReference type="InterPro" id="IPR001841">
    <property type="entry name" value="Znf_RING"/>
</dbReference>
<reference evidence="5" key="1">
    <citation type="submission" date="2021-02" db="EMBL/GenBank/DDBJ databases">
        <authorList>
            <person name="Dougan E. K."/>
            <person name="Rhodes N."/>
            <person name="Thang M."/>
            <person name="Chan C."/>
        </authorList>
    </citation>
    <scope>NUCLEOTIDE SEQUENCE</scope>
</reference>
<dbReference type="GO" id="GO:0035091">
    <property type="term" value="F:phosphatidylinositol binding"/>
    <property type="evidence" value="ECO:0007669"/>
    <property type="project" value="InterPro"/>
</dbReference>
<dbReference type="GO" id="GO:0008270">
    <property type="term" value="F:zinc ion binding"/>
    <property type="evidence" value="ECO:0007669"/>
    <property type="project" value="UniProtKB-KW"/>
</dbReference>
<keyword evidence="1" id="KW-0479">Metal-binding</keyword>
<comment type="caution">
    <text evidence="5">The sequence shown here is derived from an EMBL/GenBank/DDBJ whole genome shotgun (WGS) entry which is preliminary data.</text>
</comment>
<dbReference type="Proteomes" id="UP000654075">
    <property type="component" value="Unassembled WGS sequence"/>
</dbReference>
<dbReference type="Gene3D" id="3.30.40.10">
    <property type="entry name" value="Zinc/RING finger domain, C3HC4 (zinc finger)"/>
    <property type="match status" value="1"/>
</dbReference>
<feature type="compositionally biased region" description="Low complexity" evidence="2">
    <location>
        <begin position="503"/>
        <end position="522"/>
    </location>
</feature>
<accession>A0A813EBB8</accession>
<dbReference type="InterPro" id="IPR050600">
    <property type="entry name" value="SETD3_SETD6_MTase"/>
</dbReference>
<dbReference type="SUPFAM" id="SSF82199">
    <property type="entry name" value="SET domain"/>
    <property type="match status" value="1"/>
</dbReference>
<evidence type="ECO:0000259" key="3">
    <source>
        <dbReference type="PROSITE" id="PS50089"/>
    </source>
</evidence>
<feature type="domain" description="RING-type" evidence="3">
    <location>
        <begin position="710"/>
        <end position="747"/>
    </location>
</feature>
<keyword evidence="1" id="KW-0863">Zinc-finger</keyword>
<dbReference type="GO" id="GO:0016279">
    <property type="term" value="F:protein-lysine N-methyltransferase activity"/>
    <property type="evidence" value="ECO:0007669"/>
    <property type="project" value="TreeGrafter"/>
</dbReference>
<feature type="region of interest" description="Disordered" evidence="2">
    <location>
        <begin position="415"/>
        <end position="440"/>
    </location>
</feature>
<feature type="compositionally biased region" description="Acidic residues" evidence="2">
    <location>
        <begin position="479"/>
        <end position="493"/>
    </location>
</feature>
<keyword evidence="6" id="KW-1185">Reference proteome</keyword>
<feature type="domain" description="PX" evidence="4">
    <location>
        <begin position="543"/>
        <end position="665"/>
    </location>
</feature>
<dbReference type="PANTHER" id="PTHR13271">
    <property type="entry name" value="UNCHARACTERIZED PUTATIVE METHYLTRANSFERASE"/>
    <property type="match status" value="1"/>
</dbReference>
<evidence type="ECO:0000313" key="5">
    <source>
        <dbReference type="EMBL" id="CAE8595910.1"/>
    </source>
</evidence>
<keyword evidence="1" id="KW-0862">Zinc</keyword>
<evidence type="ECO:0000259" key="4">
    <source>
        <dbReference type="PROSITE" id="PS50195"/>
    </source>
</evidence>
<dbReference type="InterPro" id="IPR013083">
    <property type="entry name" value="Znf_RING/FYVE/PHD"/>
</dbReference>
<protein>
    <submittedName>
        <fullName evidence="5">Uncharacterized protein</fullName>
    </submittedName>
</protein>
<dbReference type="InterPro" id="IPR001683">
    <property type="entry name" value="PX_dom"/>
</dbReference>
<feature type="region of interest" description="Disordered" evidence="2">
    <location>
        <begin position="471"/>
        <end position="545"/>
    </location>
</feature>
<feature type="non-terminal residue" evidence="5">
    <location>
        <position position="1"/>
    </location>
</feature>
<dbReference type="OrthoDB" id="341421at2759"/>
<dbReference type="Pfam" id="PF13639">
    <property type="entry name" value="zf-RING_2"/>
    <property type="match status" value="1"/>
</dbReference>
<name>A0A813EBB8_POLGL</name>
<dbReference type="CDD" id="cd10527">
    <property type="entry name" value="SET_LSMT"/>
    <property type="match status" value="1"/>
</dbReference>
<dbReference type="Gene3D" id="3.30.1520.10">
    <property type="entry name" value="Phox-like domain"/>
    <property type="match status" value="1"/>
</dbReference>
<dbReference type="AlphaFoldDB" id="A0A813EBB8"/>
<dbReference type="Pfam" id="PF00787">
    <property type="entry name" value="PX"/>
    <property type="match status" value="1"/>
</dbReference>
<dbReference type="InterPro" id="IPR036871">
    <property type="entry name" value="PX_dom_sf"/>
</dbReference>
<sequence>MGDQRSGDDQEAAQRAEDFQRWLLDEHKVSLSELGLELRCSQSGGFGVFATRQLGPGSTLAEIPSAGILHAGRVRETAFGKQVLQLLARCALAPEELLWLYMIWGRAQPQESCPWRAYLRSLPLEDPLAALHGCVASAQWLSGTPLAEAAVAQLVEQRARHARLLAVLGDDGFPAAELFSFEAWLWARSCYVSRAFGWRAFPEGSLGDPGFQSDALCPFLDALNHNRKAQVEFVFSPHSAQILLASSAEGGYEAGDEVFMLYGAGLGNEALLSRYGFSLPRNPHDRVEEVAFHLPPGTSPSAAAERLAALRAALPAVVATQAAPGLITVKLSEGLRRRVDETSVELLRAASLLASGRDYDDLEASCAEKRDAAKATAAALRGMLRGTAAGKAQPRSGLLLALRRRRRTRAVLQAALKSGQRKTSSRPPPPPPPPAAGATGRAAALYAWGRRRILRDAASCATTEAEMAQLAAQMHQGEGGEEQEAEEQSEQEGFDGQSQAGLSLTSVAAPSQSSSSSSTAPQGPGREVQLPEAGRGSLGEDEEVPEYHVQVDGFEVARRTRHVMFSLTISRGDARWPIRRRFRQVVKLHEQLLEGLGRSAMKEGLPRLPPKVTCRSWWNGPQDDRFLAARASRLQTYFEALLRYIPYVDQCEALREFLCSVDVANMSYDALLDLGQALGRAGPQAAQVPAEAIAALPRRGEVSLGGCFCCVICQEPMQKDEDIRFLPCGHEYHYECIAQWVPQSNTCC</sequence>
<dbReference type="PROSITE" id="PS50089">
    <property type="entry name" value="ZF_RING_2"/>
    <property type="match status" value="1"/>
</dbReference>
<dbReference type="PROSITE" id="PS50195">
    <property type="entry name" value="PX"/>
    <property type="match status" value="1"/>
</dbReference>
<dbReference type="Gene3D" id="3.90.1410.10">
    <property type="entry name" value="set domain protein methyltransferase, domain 1"/>
    <property type="match status" value="1"/>
</dbReference>
<organism evidence="5 6">
    <name type="scientific">Polarella glacialis</name>
    <name type="common">Dinoflagellate</name>
    <dbReference type="NCBI Taxonomy" id="89957"/>
    <lineage>
        <taxon>Eukaryota</taxon>
        <taxon>Sar</taxon>
        <taxon>Alveolata</taxon>
        <taxon>Dinophyceae</taxon>
        <taxon>Suessiales</taxon>
        <taxon>Suessiaceae</taxon>
        <taxon>Polarella</taxon>
    </lineage>
</organism>
<dbReference type="SUPFAM" id="SSF57850">
    <property type="entry name" value="RING/U-box"/>
    <property type="match status" value="1"/>
</dbReference>
<proteinExistence type="predicted"/>
<dbReference type="InterPro" id="IPR046341">
    <property type="entry name" value="SET_dom_sf"/>
</dbReference>
<feature type="compositionally biased region" description="Pro residues" evidence="2">
    <location>
        <begin position="426"/>
        <end position="435"/>
    </location>
</feature>
<dbReference type="EMBL" id="CAJNNV010008224">
    <property type="protein sequence ID" value="CAE8595910.1"/>
    <property type="molecule type" value="Genomic_DNA"/>
</dbReference>
<dbReference type="OMA" id="HENGSSM"/>
<dbReference type="SUPFAM" id="SSF64268">
    <property type="entry name" value="PX domain"/>
    <property type="match status" value="1"/>
</dbReference>
<dbReference type="CDD" id="cd06093">
    <property type="entry name" value="PX_domain"/>
    <property type="match status" value="1"/>
</dbReference>
<dbReference type="SMART" id="SM00184">
    <property type="entry name" value="RING"/>
    <property type="match status" value="1"/>
</dbReference>
<evidence type="ECO:0000313" key="6">
    <source>
        <dbReference type="Proteomes" id="UP000654075"/>
    </source>
</evidence>
<gene>
    <name evidence="5" type="ORF">PGLA1383_LOCUS14395</name>
</gene>
<evidence type="ECO:0000256" key="2">
    <source>
        <dbReference type="SAM" id="MobiDB-lite"/>
    </source>
</evidence>
<evidence type="ECO:0000256" key="1">
    <source>
        <dbReference type="PROSITE-ProRule" id="PRU00175"/>
    </source>
</evidence>